<evidence type="ECO:0000256" key="1">
    <source>
        <dbReference type="SAM" id="MobiDB-lite"/>
    </source>
</evidence>
<dbReference type="EMBL" id="HACG01007887">
    <property type="protein sequence ID" value="CEK54752.1"/>
    <property type="molecule type" value="Transcribed_RNA"/>
</dbReference>
<protein>
    <submittedName>
        <fullName evidence="2">Uncharacterized protein</fullName>
    </submittedName>
</protein>
<name>A0A0B6YEV4_9EUPU</name>
<feature type="non-terminal residue" evidence="2">
    <location>
        <position position="122"/>
    </location>
</feature>
<accession>A0A0B6YEV4</accession>
<feature type="non-terminal residue" evidence="2">
    <location>
        <position position="1"/>
    </location>
</feature>
<dbReference type="AlphaFoldDB" id="A0A0B6YEV4"/>
<sequence length="122" mass="13232">NTPRKVKREDGNMSNPKQRLSVPDLDTSMPIFQTDIVDGKKNEKRGGIFGSNSRLRKALTRINFMPKSLSSKESGSINHSDESLYSKQSRKSSTSSSSSNAGCTISSHLSASNPDITSIGLI</sequence>
<organism evidence="2">
    <name type="scientific">Arion vulgaris</name>
    <dbReference type="NCBI Taxonomy" id="1028688"/>
    <lineage>
        <taxon>Eukaryota</taxon>
        <taxon>Metazoa</taxon>
        <taxon>Spiralia</taxon>
        <taxon>Lophotrochozoa</taxon>
        <taxon>Mollusca</taxon>
        <taxon>Gastropoda</taxon>
        <taxon>Heterobranchia</taxon>
        <taxon>Euthyneura</taxon>
        <taxon>Panpulmonata</taxon>
        <taxon>Eupulmonata</taxon>
        <taxon>Stylommatophora</taxon>
        <taxon>Helicina</taxon>
        <taxon>Arionoidea</taxon>
        <taxon>Arionidae</taxon>
        <taxon>Arion</taxon>
    </lineage>
</organism>
<proteinExistence type="predicted"/>
<evidence type="ECO:0000313" key="2">
    <source>
        <dbReference type="EMBL" id="CEK54752.1"/>
    </source>
</evidence>
<feature type="compositionally biased region" description="Polar residues" evidence="1">
    <location>
        <begin position="68"/>
        <end position="78"/>
    </location>
</feature>
<feature type="compositionally biased region" description="Low complexity" evidence="1">
    <location>
        <begin position="85"/>
        <end position="107"/>
    </location>
</feature>
<gene>
    <name evidence="2" type="primary">ORF23562</name>
</gene>
<feature type="region of interest" description="Disordered" evidence="1">
    <location>
        <begin position="1"/>
        <end position="27"/>
    </location>
</feature>
<reference evidence="2" key="1">
    <citation type="submission" date="2014-12" db="EMBL/GenBank/DDBJ databases">
        <title>Insight into the proteome of Arion vulgaris.</title>
        <authorList>
            <person name="Aradska J."/>
            <person name="Bulat T."/>
            <person name="Smidak R."/>
            <person name="Sarate P."/>
            <person name="Gangsoo J."/>
            <person name="Sialana F."/>
            <person name="Bilban M."/>
            <person name="Lubec G."/>
        </authorList>
    </citation>
    <scope>NUCLEOTIDE SEQUENCE</scope>
    <source>
        <tissue evidence="2">Skin</tissue>
    </source>
</reference>
<feature type="region of interest" description="Disordered" evidence="1">
    <location>
        <begin position="66"/>
        <end position="122"/>
    </location>
</feature>